<dbReference type="EC" id="3.2.1.52" evidence="3"/>
<evidence type="ECO:0000259" key="8">
    <source>
        <dbReference type="Pfam" id="PF00144"/>
    </source>
</evidence>
<dbReference type="SUPFAM" id="SSF52279">
    <property type="entry name" value="Beta-D-glucan exohydrolase, C-terminal domain"/>
    <property type="match status" value="1"/>
</dbReference>
<feature type="signal peptide" evidence="7">
    <location>
        <begin position="1"/>
        <end position="19"/>
    </location>
</feature>
<evidence type="ECO:0000256" key="7">
    <source>
        <dbReference type="SAM" id="SignalP"/>
    </source>
</evidence>
<dbReference type="Pfam" id="PF01915">
    <property type="entry name" value="Glyco_hydro_3_C"/>
    <property type="match status" value="1"/>
</dbReference>
<dbReference type="InterPro" id="IPR050226">
    <property type="entry name" value="NagZ_Beta-hexosaminidase"/>
</dbReference>
<dbReference type="Gene3D" id="3.40.50.1700">
    <property type="entry name" value="Glycoside hydrolase family 3 C-terminal domain"/>
    <property type="match status" value="1"/>
</dbReference>
<evidence type="ECO:0000256" key="4">
    <source>
        <dbReference type="ARBA" id="ARBA00022801"/>
    </source>
</evidence>
<dbReference type="PANTHER" id="PTHR30480:SF13">
    <property type="entry name" value="BETA-HEXOSAMINIDASE"/>
    <property type="match status" value="1"/>
</dbReference>
<evidence type="ECO:0000313" key="11">
    <source>
        <dbReference type="EMBL" id="MDT0554798.1"/>
    </source>
</evidence>
<sequence>MNRILVALFFSFLLAPVFAQQINPLIIKDDFENQKKWVDSIYGNMSLQEKVGQLFMVDIYSSDPKEKVDKVKDLIVNQYIGGVIFSKGGPKQQVKLNNEFQELSRVPLMMAMDAEWGLAMRLDSTFAYPWNMTLGAITNDEIIKKVGKRIGEHTKRMGMHINFAPVVDINTNPKNPIIGNRSFGEDKDNVTLKSLAFMKGMQEAGILANAKHFPGHGDTDTDSHKTLPTITFDKKRIDSVELYPYKRLIQDGLSSVMVAHLNIPSLENRDGYPSSISENIVTNILKGELGFNGLIFTDALSMKGASNFSSPGEIDLAAFLAGNDVLLISENIPKAHQLIVNAYREKVISEERLAHSVKKILYAKYKVGLHNYQPVESKYIIEDLNSVIDHALYEEAMENALTVLKNDKAILPIKDLQKKKIAYINFGDADSGDFLKQLRKYADVDWVKAKNLDSYVKKLKSYNYVIIGFHKPNDNPWQSYKFTEKELIWMYEIARTNTVILDVFARPYSLLDLKSSTNFEGIIMSYQNSKVSQELSAQLIFGAREANGKLPVSLGEDFPLNTHYKTKSLKRLQYGTPESVGVNSYKLKKIDSLANIGIWGNMTPGMQILVARKGKVIYNKNFGYHTQDRKNRVRDNDVYDVASLTKILASMPLIIELTDRGIISLDTKLSEILTEYKGTNKANITLQQMLSHYARLKAWIPFYINTIDTITKKPATKYYKTRSDTDFNIKVANDLYMRSDYKDSIYKLIKESDLRSRVGYKYSDLPYYLLKKYFEEFYGTSMDKIVQRNFYESLGANYTTYKPLNKFNKVDIVPTEDDSYFRMQKVHGYVHDQGAAMLGGVSGHAGLFSNANDVAKIMQLYLQRGFYGGKRYFKPETFDLFNVCTYCDKDVRRGIGFDKPQLGDVGPTCGCVSMSSFGHSGFTGTFTWADPEEEIVYVFLSNRTYPNAENRKLIGSNLRSNIQEAIYNAIDYRNVKTNPVVTDLKPEE</sequence>
<dbReference type="Pfam" id="PF00933">
    <property type="entry name" value="Glyco_hydro_3"/>
    <property type="match status" value="1"/>
</dbReference>
<dbReference type="PRINTS" id="PR00133">
    <property type="entry name" value="GLHYDRLASE3"/>
</dbReference>
<dbReference type="InterPro" id="IPR001466">
    <property type="entry name" value="Beta-lactam-related"/>
</dbReference>
<feature type="domain" description="Beta-lactamase-related" evidence="8">
    <location>
        <begin position="603"/>
        <end position="952"/>
    </location>
</feature>
<dbReference type="InterPro" id="IPR036962">
    <property type="entry name" value="Glyco_hydro_3_N_sf"/>
</dbReference>
<keyword evidence="4 6" id="KW-0378">Hydrolase</keyword>
<gene>
    <name evidence="11" type="ORF">RM538_02215</name>
</gene>
<dbReference type="InterPro" id="IPR002772">
    <property type="entry name" value="Glyco_hydro_3_C"/>
</dbReference>
<evidence type="ECO:0000256" key="5">
    <source>
        <dbReference type="ARBA" id="ARBA00023295"/>
    </source>
</evidence>
<organism evidence="11 12">
    <name type="scientific">Patiriisocius hiemis</name>
    <dbReference type="NCBI Taxonomy" id="3075604"/>
    <lineage>
        <taxon>Bacteria</taxon>
        <taxon>Pseudomonadati</taxon>
        <taxon>Bacteroidota</taxon>
        <taxon>Flavobacteriia</taxon>
        <taxon>Flavobacteriales</taxon>
        <taxon>Flavobacteriaceae</taxon>
        <taxon>Patiriisocius</taxon>
    </lineage>
</organism>
<accession>A0ABU2Y9E0</accession>
<evidence type="ECO:0000256" key="2">
    <source>
        <dbReference type="ARBA" id="ARBA00005336"/>
    </source>
</evidence>
<evidence type="ECO:0000256" key="6">
    <source>
        <dbReference type="RuleBase" id="RU361161"/>
    </source>
</evidence>
<dbReference type="InterPro" id="IPR019800">
    <property type="entry name" value="Glyco_hydro_3_AS"/>
</dbReference>
<keyword evidence="7" id="KW-0732">Signal</keyword>
<reference evidence="11 12" key="1">
    <citation type="submission" date="2023-09" db="EMBL/GenBank/DDBJ databases">
        <authorList>
            <person name="Rey-Velasco X."/>
        </authorList>
    </citation>
    <scope>NUCLEOTIDE SEQUENCE [LARGE SCALE GENOMIC DNA]</scope>
    <source>
        <strain evidence="11 12">W242</strain>
    </source>
</reference>
<dbReference type="EMBL" id="JAVRHZ010000001">
    <property type="protein sequence ID" value="MDT0554798.1"/>
    <property type="molecule type" value="Genomic_DNA"/>
</dbReference>
<name>A0ABU2Y9E0_9FLAO</name>
<evidence type="ECO:0000256" key="1">
    <source>
        <dbReference type="ARBA" id="ARBA00001231"/>
    </source>
</evidence>
<dbReference type="SUPFAM" id="SSF56601">
    <property type="entry name" value="beta-lactamase/transpeptidase-like"/>
    <property type="match status" value="1"/>
</dbReference>
<proteinExistence type="inferred from homology"/>
<dbReference type="Gene3D" id="3.20.20.300">
    <property type="entry name" value="Glycoside hydrolase, family 3, N-terminal domain"/>
    <property type="match status" value="1"/>
</dbReference>
<dbReference type="InterPro" id="IPR017853">
    <property type="entry name" value="GH"/>
</dbReference>
<evidence type="ECO:0000259" key="10">
    <source>
        <dbReference type="Pfam" id="PF01915"/>
    </source>
</evidence>
<evidence type="ECO:0000259" key="9">
    <source>
        <dbReference type="Pfam" id="PF00933"/>
    </source>
</evidence>
<dbReference type="RefSeq" id="WP_311331755.1">
    <property type="nucleotide sequence ID" value="NZ_JAVRHZ010000001.1"/>
</dbReference>
<evidence type="ECO:0000313" key="12">
    <source>
        <dbReference type="Proteomes" id="UP001254488"/>
    </source>
</evidence>
<feature type="domain" description="Glycoside hydrolase family 3 C-terminal" evidence="10">
    <location>
        <begin position="402"/>
        <end position="561"/>
    </location>
</feature>
<feature type="chain" id="PRO_5046904555" description="beta-N-acetylhexosaminidase" evidence="7">
    <location>
        <begin position="20"/>
        <end position="988"/>
    </location>
</feature>
<keyword evidence="12" id="KW-1185">Reference proteome</keyword>
<comment type="catalytic activity">
    <reaction evidence="1">
        <text>Hydrolysis of terminal non-reducing N-acetyl-D-hexosamine residues in N-acetyl-beta-D-hexosaminides.</text>
        <dbReference type="EC" id="3.2.1.52"/>
    </reaction>
</comment>
<evidence type="ECO:0000256" key="3">
    <source>
        <dbReference type="ARBA" id="ARBA00012663"/>
    </source>
</evidence>
<protein>
    <recommendedName>
        <fullName evidence="3">beta-N-acetylhexosaminidase</fullName>
        <ecNumber evidence="3">3.2.1.52</ecNumber>
    </recommendedName>
</protein>
<dbReference type="PANTHER" id="PTHR30480">
    <property type="entry name" value="BETA-HEXOSAMINIDASE-RELATED"/>
    <property type="match status" value="1"/>
</dbReference>
<dbReference type="GO" id="GO:0016787">
    <property type="term" value="F:hydrolase activity"/>
    <property type="evidence" value="ECO:0007669"/>
    <property type="project" value="UniProtKB-KW"/>
</dbReference>
<dbReference type="InterPro" id="IPR001764">
    <property type="entry name" value="Glyco_hydro_3_N"/>
</dbReference>
<dbReference type="SUPFAM" id="SSF51445">
    <property type="entry name" value="(Trans)glycosidases"/>
    <property type="match status" value="1"/>
</dbReference>
<dbReference type="Proteomes" id="UP001254488">
    <property type="component" value="Unassembled WGS sequence"/>
</dbReference>
<comment type="similarity">
    <text evidence="2 6">Belongs to the glycosyl hydrolase 3 family.</text>
</comment>
<dbReference type="Gene3D" id="3.40.710.10">
    <property type="entry name" value="DD-peptidase/beta-lactamase superfamily"/>
    <property type="match status" value="1"/>
</dbReference>
<dbReference type="PROSITE" id="PS00775">
    <property type="entry name" value="GLYCOSYL_HYDROL_F3"/>
    <property type="match status" value="1"/>
</dbReference>
<comment type="caution">
    <text evidence="11">The sequence shown here is derived from an EMBL/GenBank/DDBJ whole genome shotgun (WGS) entry which is preliminary data.</text>
</comment>
<dbReference type="Pfam" id="PF00144">
    <property type="entry name" value="Beta-lactamase"/>
    <property type="match status" value="1"/>
</dbReference>
<feature type="domain" description="Glycoside hydrolase family 3 N-terminal" evidence="9">
    <location>
        <begin position="47"/>
        <end position="361"/>
    </location>
</feature>
<keyword evidence="5 6" id="KW-0326">Glycosidase</keyword>
<dbReference type="InterPro" id="IPR012338">
    <property type="entry name" value="Beta-lactam/transpept-like"/>
</dbReference>
<dbReference type="InterPro" id="IPR036881">
    <property type="entry name" value="Glyco_hydro_3_C_sf"/>
</dbReference>